<reference evidence="1 2" key="1">
    <citation type="journal article" date="2017" name="Front. Microbiol.">
        <title>Phaeobacter piscinae sp. nov., a species of the Roseobacter group and potential aquaculture probiont.</title>
        <authorList>
            <person name="Sonnenschein E.C."/>
            <person name="Phippen C.B.W."/>
            <person name="Nielsen K.F."/>
            <person name="Mateiu R.V."/>
            <person name="Melchiorsen J."/>
            <person name="Gram L."/>
            <person name="Overmann J."/>
            <person name="Freese H.M."/>
        </authorList>
    </citation>
    <scope>NUCLEOTIDE SEQUENCE [LARGE SCALE GENOMIC DNA]</scope>
    <source>
        <strain evidence="1 2">P88</strain>
    </source>
</reference>
<evidence type="ECO:0000313" key="2">
    <source>
        <dbReference type="Proteomes" id="UP000236447"/>
    </source>
</evidence>
<gene>
    <name evidence="1" type="ORF">PhaeoP88_00728</name>
</gene>
<dbReference type="EMBL" id="CP010725">
    <property type="protein sequence ID" value="AUQ98124.1"/>
    <property type="molecule type" value="Genomic_DNA"/>
</dbReference>
<evidence type="ECO:0000313" key="1">
    <source>
        <dbReference type="EMBL" id="AUQ98124.1"/>
    </source>
</evidence>
<name>A0A2I7K690_9RHOB</name>
<accession>A0A2I7K690</accession>
<reference evidence="1 2" key="2">
    <citation type="journal article" date="2017" name="Genome Biol. Evol.">
        <title>Trajectories and Drivers of Genome Evolution in Surface-Associated Marine Phaeobacter.</title>
        <authorList>
            <person name="Freese H.M."/>
            <person name="Sikorski J."/>
            <person name="Bunk B."/>
            <person name="Scheuner C."/>
            <person name="Meier-Kolthoff J.P."/>
            <person name="Sproer C."/>
            <person name="Gram L."/>
            <person name="Overmann J."/>
        </authorList>
    </citation>
    <scope>NUCLEOTIDE SEQUENCE [LARGE SCALE GENOMIC DNA]</scope>
    <source>
        <strain evidence="1 2">P88</strain>
    </source>
</reference>
<dbReference type="AlphaFoldDB" id="A0A2I7K690"/>
<protein>
    <submittedName>
        <fullName evidence="1">Uncharacterized protein</fullName>
    </submittedName>
</protein>
<sequence length="44" mass="4900">MRLGSEENKKGSARGTVDLFLVADEIGVTCFAIRMIYAYVHLSH</sequence>
<dbReference type="Proteomes" id="UP000236447">
    <property type="component" value="Chromosome"/>
</dbReference>
<organism evidence="1 2">
    <name type="scientific">Phaeobacter inhibens</name>
    <dbReference type="NCBI Taxonomy" id="221822"/>
    <lineage>
        <taxon>Bacteria</taxon>
        <taxon>Pseudomonadati</taxon>
        <taxon>Pseudomonadota</taxon>
        <taxon>Alphaproteobacteria</taxon>
        <taxon>Rhodobacterales</taxon>
        <taxon>Roseobacteraceae</taxon>
        <taxon>Phaeobacter</taxon>
    </lineage>
</organism>
<proteinExistence type="predicted"/>